<dbReference type="AlphaFoldDB" id="A0A0G1WMU3"/>
<protein>
    <recommendedName>
        <fullName evidence="1">SpoVT-AbrB domain-containing protein</fullName>
    </recommendedName>
</protein>
<evidence type="ECO:0000313" key="3">
    <source>
        <dbReference type="Proteomes" id="UP000034956"/>
    </source>
</evidence>
<reference evidence="2 3" key="1">
    <citation type="journal article" date="2015" name="Nature">
        <title>rRNA introns, odd ribosomes, and small enigmatic genomes across a large radiation of phyla.</title>
        <authorList>
            <person name="Brown C.T."/>
            <person name="Hug L.A."/>
            <person name="Thomas B.C."/>
            <person name="Sharon I."/>
            <person name="Castelle C.J."/>
            <person name="Singh A."/>
            <person name="Wilkins M.J."/>
            <person name="Williams K.H."/>
            <person name="Banfield J.F."/>
        </authorList>
    </citation>
    <scope>NUCLEOTIDE SEQUENCE [LARGE SCALE GENOMIC DNA]</scope>
</reference>
<dbReference type="InterPro" id="IPR037914">
    <property type="entry name" value="SpoVT-AbrB_sf"/>
</dbReference>
<feature type="domain" description="SpoVT-AbrB" evidence="1">
    <location>
        <begin position="14"/>
        <end position="53"/>
    </location>
</feature>
<dbReference type="GO" id="GO:0003677">
    <property type="term" value="F:DNA binding"/>
    <property type="evidence" value="ECO:0007669"/>
    <property type="project" value="InterPro"/>
</dbReference>
<accession>A0A0G1WMU3</accession>
<name>A0A0G1WMU3_9BACT</name>
<gene>
    <name evidence="2" type="ORF">UY23_C0001G0249</name>
</gene>
<evidence type="ECO:0000259" key="1">
    <source>
        <dbReference type="Pfam" id="PF04014"/>
    </source>
</evidence>
<dbReference type="EMBL" id="LCPF01000001">
    <property type="protein sequence ID" value="KKU91643.1"/>
    <property type="molecule type" value="Genomic_DNA"/>
</dbReference>
<evidence type="ECO:0000313" key="2">
    <source>
        <dbReference type="EMBL" id="KKU91643.1"/>
    </source>
</evidence>
<sequence>MTRRELANENIRNIQKSKRSYYITLPIQLVREFGWKETQKVVVEKRGKEIVIKDWKS</sequence>
<dbReference type="SUPFAM" id="SSF89447">
    <property type="entry name" value="AbrB/MazE/MraZ-like"/>
    <property type="match status" value="1"/>
</dbReference>
<dbReference type="Pfam" id="PF04014">
    <property type="entry name" value="MazE_antitoxin"/>
    <property type="match status" value="1"/>
</dbReference>
<dbReference type="Proteomes" id="UP000034956">
    <property type="component" value="Unassembled WGS sequence"/>
</dbReference>
<comment type="caution">
    <text evidence="2">The sequence shown here is derived from an EMBL/GenBank/DDBJ whole genome shotgun (WGS) entry which is preliminary data.</text>
</comment>
<dbReference type="InterPro" id="IPR007159">
    <property type="entry name" value="SpoVT-AbrB_dom"/>
</dbReference>
<proteinExistence type="predicted"/>
<organism evidence="2 3">
    <name type="scientific">Candidatus Jorgensenbacteria bacterium GW2011_GWA1_48_11</name>
    <dbReference type="NCBI Taxonomy" id="1618660"/>
    <lineage>
        <taxon>Bacteria</taxon>
        <taxon>Candidatus Joergenseniibacteriota</taxon>
    </lineage>
</organism>